<evidence type="ECO:0000256" key="2">
    <source>
        <dbReference type="SAM" id="Phobius"/>
    </source>
</evidence>
<evidence type="ECO:0000313" key="3">
    <source>
        <dbReference type="EMBL" id="CAB4705639.1"/>
    </source>
</evidence>
<sequence length="204" mass="23068">MRSTLFRRRQSEPAAVASTTSQKAGGDKLSGKGRPTPTRKEAEAAARARAKVPRTRKELAQAQRAARSESSANVRQAMKNGDERYLLPRDKGPVRRFVRDFVDVRFSFIELMIPLLIFTMVLTYSGSSRLAQIGNTVLLGTLLLVVVDMVVLRFRLKRELGRRFPDDSTKGTTYYAMTRALQMKFMRLPKSKVKVGQALPEDYR</sequence>
<accession>A0A6J6Q3N6</accession>
<reference evidence="3" key="1">
    <citation type="submission" date="2020-05" db="EMBL/GenBank/DDBJ databases">
        <authorList>
            <person name="Chiriac C."/>
            <person name="Salcher M."/>
            <person name="Ghai R."/>
            <person name="Kavagutti S V."/>
        </authorList>
    </citation>
    <scope>NUCLEOTIDE SEQUENCE</scope>
</reference>
<dbReference type="EMBL" id="CAEZXR010000123">
    <property type="protein sequence ID" value="CAB4705639.1"/>
    <property type="molecule type" value="Genomic_DNA"/>
</dbReference>
<dbReference type="AlphaFoldDB" id="A0A6J6Q3N6"/>
<name>A0A6J6Q3N6_9ZZZZ</name>
<keyword evidence="2" id="KW-1133">Transmembrane helix</keyword>
<evidence type="ECO:0000256" key="1">
    <source>
        <dbReference type="SAM" id="MobiDB-lite"/>
    </source>
</evidence>
<protein>
    <submittedName>
        <fullName evidence="3">Unannotated protein</fullName>
    </submittedName>
</protein>
<keyword evidence="2" id="KW-0812">Transmembrane</keyword>
<feature type="transmembrane region" description="Helical" evidence="2">
    <location>
        <begin position="130"/>
        <end position="154"/>
    </location>
</feature>
<feature type="transmembrane region" description="Helical" evidence="2">
    <location>
        <begin position="104"/>
        <end position="124"/>
    </location>
</feature>
<feature type="region of interest" description="Disordered" evidence="1">
    <location>
        <begin position="1"/>
        <end position="57"/>
    </location>
</feature>
<keyword evidence="2" id="KW-0472">Membrane</keyword>
<gene>
    <name evidence="3" type="ORF">UFOPK2579_01168</name>
</gene>
<dbReference type="InterPro" id="IPR021403">
    <property type="entry name" value="DUF3043"/>
</dbReference>
<dbReference type="Pfam" id="PF11241">
    <property type="entry name" value="DUF3043"/>
    <property type="match status" value="1"/>
</dbReference>
<proteinExistence type="predicted"/>
<organism evidence="3">
    <name type="scientific">freshwater metagenome</name>
    <dbReference type="NCBI Taxonomy" id="449393"/>
    <lineage>
        <taxon>unclassified sequences</taxon>
        <taxon>metagenomes</taxon>
        <taxon>ecological metagenomes</taxon>
    </lineage>
</organism>